<protein>
    <submittedName>
        <fullName evidence="3">Relaxase/mobilization nuclease domain-containing protein</fullName>
    </submittedName>
</protein>
<dbReference type="AlphaFoldDB" id="A0A939G8T1"/>
<organism evidence="3 4">
    <name type="scientific">Fibrella aquatilis</name>
    <dbReference type="NCBI Taxonomy" id="2817059"/>
    <lineage>
        <taxon>Bacteria</taxon>
        <taxon>Pseudomonadati</taxon>
        <taxon>Bacteroidota</taxon>
        <taxon>Cytophagia</taxon>
        <taxon>Cytophagales</taxon>
        <taxon>Spirosomataceae</taxon>
        <taxon>Fibrella</taxon>
    </lineage>
</organism>
<dbReference type="InterPro" id="IPR005094">
    <property type="entry name" value="Endonuclease_MobA/VirD2"/>
</dbReference>
<name>A0A939G8T1_9BACT</name>
<dbReference type="RefSeq" id="WP_207335876.1">
    <property type="nucleotide sequence ID" value="NZ_JAFMYU010000009.1"/>
</dbReference>
<feature type="compositionally biased region" description="Polar residues" evidence="1">
    <location>
        <begin position="194"/>
        <end position="206"/>
    </location>
</feature>
<feature type="domain" description="MobA/VirD2-like nuclease" evidence="2">
    <location>
        <begin position="54"/>
        <end position="171"/>
    </location>
</feature>
<accession>A0A939G8T1</accession>
<comment type="caution">
    <text evidence="3">The sequence shown here is derived from an EMBL/GenBank/DDBJ whole genome shotgun (WGS) entry which is preliminary data.</text>
</comment>
<proteinExistence type="predicted"/>
<sequence>MIGKIARFGSSFLGAIQYCYYETRANRSLDRTRIRGELLYAQHVGLSQVTDNSLRTESKQRLDIHALAASMKSVAELNERTRKPVWHQSFSFPVGESPSADVLIRICQSFAQTFGMENNPMVAFRHRDRQHDHFHIIASRIDLEGLNTAQTSFNYREVGRFCRTMETRFNLTPGTPMATDQKATVVDTDPTPAENKQANEGDQTVPGTVKPAPVHVLQQKLKP</sequence>
<reference evidence="3 4" key="1">
    <citation type="submission" date="2021-03" db="EMBL/GenBank/DDBJ databases">
        <title>Fibrella sp. HMF5036 genome sequencing and assembly.</title>
        <authorList>
            <person name="Kang H."/>
            <person name="Kim H."/>
            <person name="Bae S."/>
            <person name="Joh K."/>
        </authorList>
    </citation>
    <scope>NUCLEOTIDE SEQUENCE [LARGE SCALE GENOMIC DNA]</scope>
    <source>
        <strain evidence="3 4">HMF5036</strain>
    </source>
</reference>
<dbReference type="EMBL" id="JAFMYU010000009">
    <property type="protein sequence ID" value="MBO0931908.1"/>
    <property type="molecule type" value="Genomic_DNA"/>
</dbReference>
<dbReference type="Proteomes" id="UP000664795">
    <property type="component" value="Unassembled WGS sequence"/>
</dbReference>
<evidence type="ECO:0000313" key="4">
    <source>
        <dbReference type="Proteomes" id="UP000664795"/>
    </source>
</evidence>
<gene>
    <name evidence="3" type="ORF">J2I48_12940</name>
</gene>
<evidence type="ECO:0000313" key="3">
    <source>
        <dbReference type="EMBL" id="MBO0931908.1"/>
    </source>
</evidence>
<dbReference type="Pfam" id="PF03432">
    <property type="entry name" value="Relaxase"/>
    <property type="match status" value="1"/>
</dbReference>
<keyword evidence="4" id="KW-1185">Reference proteome</keyword>
<feature type="region of interest" description="Disordered" evidence="1">
    <location>
        <begin position="187"/>
        <end position="223"/>
    </location>
</feature>
<evidence type="ECO:0000256" key="1">
    <source>
        <dbReference type="SAM" id="MobiDB-lite"/>
    </source>
</evidence>
<evidence type="ECO:0000259" key="2">
    <source>
        <dbReference type="Pfam" id="PF03432"/>
    </source>
</evidence>